<accession>A0A165MFT6</accession>
<dbReference type="Proteomes" id="UP000076727">
    <property type="component" value="Unassembled WGS sequence"/>
</dbReference>
<name>A0A165MFT6_9APHY</name>
<sequence>MLLSVSDRRLLSVFALVLRSPYRADPLQYNPLARTTPTQRAALTLVHVPYIVTMYIRTEYYACTTRSFFFAGGLCSTVRARDDGR</sequence>
<reference evidence="1 2" key="1">
    <citation type="journal article" date="2016" name="Mol. Biol. Evol.">
        <title>Comparative Genomics of Early-Diverging Mushroom-Forming Fungi Provides Insights into the Origins of Lignocellulose Decay Capabilities.</title>
        <authorList>
            <person name="Nagy L.G."/>
            <person name="Riley R."/>
            <person name="Tritt A."/>
            <person name="Adam C."/>
            <person name="Daum C."/>
            <person name="Floudas D."/>
            <person name="Sun H."/>
            <person name="Yadav J.S."/>
            <person name="Pangilinan J."/>
            <person name="Larsson K.H."/>
            <person name="Matsuura K."/>
            <person name="Barry K."/>
            <person name="Labutti K."/>
            <person name="Kuo R."/>
            <person name="Ohm R.A."/>
            <person name="Bhattacharya S.S."/>
            <person name="Shirouzu T."/>
            <person name="Yoshinaga Y."/>
            <person name="Martin F.M."/>
            <person name="Grigoriev I.V."/>
            <person name="Hibbett D.S."/>
        </authorList>
    </citation>
    <scope>NUCLEOTIDE SEQUENCE [LARGE SCALE GENOMIC DNA]</scope>
    <source>
        <strain evidence="1 2">L-15889</strain>
    </source>
</reference>
<evidence type="ECO:0000313" key="2">
    <source>
        <dbReference type="Proteomes" id="UP000076727"/>
    </source>
</evidence>
<keyword evidence="2" id="KW-1185">Reference proteome</keyword>
<gene>
    <name evidence="1" type="ORF">DAEQUDRAFT_516380</name>
</gene>
<dbReference type="EMBL" id="KV429102">
    <property type="protein sequence ID" value="KZT65628.1"/>
    <property type="molecule type" value="Genomic_DNA"/>
</dbReference>
<dbReference type="AlphaFoldDB" id="A0A165MFT6"/>
<organism evidence="1 2">
    <name type="scientific">Daedalea quercina L-15889</name>
    <dbReference type="NCBI Taxonomy" id="1314783"/>
    <lineage>
        <taxon>Eukaryota</taxon>
        <taxon>Fungi</taxon>
        <taxon>Dikarya</taxon>
        <taxon>Basidiomycota</taxon>
        <taxon>Agaricomycotina</taxon>
        <taxon>Agaricomycetes</taxon>
        <taxon>Polyporales</taxon>
        <taxon>Fomitopsis</taxon>
    </lineage>
</organism>
<proteinExistence type="predicted"/>
<evidence type="ECO:0000313" key="1">
    <source>
        <dbReference type="EMBL" id="KZT65628.1"/>
    </source>
</evidence>
<protein>
    <submittedName>
        <fullName evidence="1">Uncharacterized protein</fullName>
    </submittedName>
</protein>